<comment type="caution">
    <text evidence="7">The sequence shown here is derived from an EMBL/GenBank/DDBJ whole genome shotgun (WGS) entry which is preliminary data.</text>
</comment>
<dbReference type="InterPro" id="IPR032466">
    <property type="entry name" value="Metal_Hydrolase"/>
</dbReference>
<dbReference type="EC" id="3.5.4.4" evidence="7"/>
<evidence type="ECO:0000256" key="4">
    <source>
        <dbReference type="ARBA" id="ARBA00022801"/>
    </source>
</evidence>
<dbReference type="EMBL" id="JAGJCF010000004">
    <property type="protein sequence ID" value="MBP0615633.1"/>
    <property type="molecule type" value="Genomic_DNA"/>
</dbReference>
<comment type="similarity">
    <text evidence="2">Belongs to the metallo-dependent hydrolases superfamily. Adenosine and AMP deaminases family.</text>
</comment>
<accession>A0ABS4BFV2</accession>
<dbReference type="Gene3D" id="3.20.20.140">
    <property type="entry name" value="Metal-dependent hydrolases"/>
    <property type="match status" value="1"/>
</dbReference>
<dbReference type="SUPFAM" id="SSF51556">
    <property type="entry name" value="Metallo-dependent hydrolases"/>
    <property type="match status" value="1"/>
</dbReference>
<dbReference type="NCBIfam" id="TIGR01430">
    <property type="entry name" value="aden_deam"/>
    <property type="match status" value="1"/>
</dbReference>
<dbReference type="GO" id="GO:0016787">
    <property type="term" value="F:hydrolase activity"/>
    <property type="evidence" value="ECO:0007669"/>
    <property type="project" value="UniProtKB-KW"/>
</dbReference>
<dbReference type="InterPro" id="IPR006330">
    <property type="entry name" value="Ado/ade_deaminase"/>
</dbReference>
<evidence type="ECO:0000256" key="5">
    <source>
        <dbReference type="ARBA" id="ARBA00022833"/>
    </source>
</evidence>
<sequence>MSAAVAPRGSAGLRGSAGTRFPLAELHCHIEGAAPPPLVERLAARHGIDVSPIIADGAYVWQGFSGFLAAYDLAASVFKSEEDFADLAHSHLSGLAAQGAIYAEIFISPDHARASGIEPAIYARGLAAGIERARGETRIEARMVVVGVRHLGPDAVEMAARFAAEPGRPLITGFNLAGDERVGEPRDFERAFDIARDAGLGLTAHAGELCGPQSVRAAIESFRPARIGHGVRAIEDAGLVSEIVEKGIVLEVCPGSNLALGIYDDIKAHPLKQLVDAGVRATVSSDDPPFFHTDLSREYRLAAQNGLGEAERIALTRTALEAAFVEEDVRRALIDRFQIAALSLGAPAASD</sequence>
<protein>
    <submittedName>
        <fullName evidence="7">Adenosine deaminase</fullName>
        <ecNumber evidence="7">3.5.4.4</ecNumber>
    </submittedName>
</protein>
<dbReference type="RefSeq" id="WP_209594040.1">
    <property type="nucleotide sequence ID" value="NZ_JAGJCF010000004.1"/>
</dbReference>
<comment type="cofactor">
    <cofactor evidence="1">
        <name>Zn(2+)</name>
        <dbReference type="ChEBI" id="CHEBI:29105"/>
    </cofactor>
</comment>
<evidence type="ECO:0000259" key="6">
    <source>
        <dbReference type="Pfam" id="PF00962"/>
    </source>
</evidence>
<organism evidence="7 8">
    <name type="scientific">Jiella mangrovi</name>
    <dbReference type="NCBI Taxonomy" id="2821407"/>
    <lineage>
        <taxon>Bacteria</taxon>
        <taxon>Pseudomonadati</taxon>
        <taxon>Pseudomonadota</taxon>
        <taxon>Alphaproteobacteria</taxon>
        <taxon>Hyphomicrobiales</taxon>
        <taxon>Aurantimonadaceae</taxon>
        <taxon>Jiella</taxon>
    </lineage>
</organism>
<evidence type="ECO:0000313" key="7">
    <source>
        <dbReference type="EMBL" id="MBP0615633.1"/>
    </source>
</evidence>
<keyword evidence="3" id="KW-0479">Metal-binding</keyword>
<evidence type="ECO:0000256" key="2">
    <source>
        <dbReference type="ARBA" id="ARBA00006676"/>
    </source>
</evidence>
<feature type="domain" description="Adenosine deaminase" evidence="6">
    <location>
        <begin position="22"/>
        <end position="337"/>
    </location>
</feature>
<dbReference type="PANTHER" id="PTHR43114">
    <property type="entry name" value="ADENINE DEAMINASE"/>
    <property type="match status" value="1"/>
</dbReference>
<dbReference type="InterPro" id="IPR001365">
    <property type="entry name" value="A_deaminase_dom"/>
</dbReference>
<dbReference type="Proteomes" id="UP000678276">
    <property type="component" value="Unassembled WGS sequence"/>
</dbReference>
<keyword evidence="4 7" id="KW-0378">Hydrolase</keyword>
<evidence type="ECO:0000256" key="1">
    <source>
        <dbReference type="ARBA" id="ARBA00001947"/>
    </source>
</evidence>
<dbReference type="PANTHER" id="PTHR43114:SF6">
    <property type="entry name" value="ADENINE DEAMINASE"/>
    <property type="match status" value="1"/>
</dbReference>
<evidence type="ECO:0000256" key="3">
    <source>
        <dbReference type="ARBA" id="ARBA00022723"/>
    </source>
</evidence>
<keyword evidence="5" id="KW-0862">Zinc</keyword>
<reference evidence="7 8" key="1">
    <citation type="submission" date="2021-04" db="EMBL/GenBank/DDBJ databases">
        <title>Whole genome sequence of Jiella sp. KSK16Y-1.</title>
        <authorList>
            <person name="Tuo L."/>
        </authorList>
    </citation>
    <scope>NUCLEOTIDE SEQUENCE [LARGE SCALE GENOMIC DNA]</scope>
    <source>
        <strain evidence="7 8">KSK16Y-1</strain>
    </source>
</reference>
<name>A0ABS4BFV2_9HYPH</name>
<gene>
    <name evidence="7" type="ORF">J6595_08580</name>
</gene>
<evidence type="ECO:0000313" key="8">
    <source>
        <dbReference type="Proteomes" id="UP000678276"/>
    </source>
</evidence>
<proteinExistence type="inferred from homology"/>
<dbReference type="NCBIfam" id="NF006848">
    <property type="entry name" value="PRK09358.1-3"/>
    <property type="match status" value="1"/>
</dbReference>
<dbReference type="Pfam" id="PF00962">
    <property type="entry name" value="A_deaminase"/>
    <property type="match status" value="1"/>
</dbReference>
<keyword evidence="8" id="KW-1185">Reference proteome</keyword>